<accession>A0A8E0RZ06</accession>
<name>A0A8E0RZ06_9TREM</name>
<evidence type="ECO:0000313" key="2">
    <source>
        <dbReference type="EMBL" id="KAA0195964.1"/>
    </source>
</evidence>
<dbReference type="EMBL" id="LUCM01003322">
    <property type="protein sequence ID" value="KAA0195964.1"/>
    <property type="molecule type" value="Genomic_DNA"/>
</dbReference>
<comment type="caution">
    <text evidence="2">The sequence shown here is derived from an EMBL/GenBank/DDBJ whole genome shotgun (WGS) entry which is preliminary data.</text>
</comment>
<dbReference type="InterPro" id="IPR056747">
    <property type="entry name" value="VPS13-like_M"/>
</dbReference>
<evidence type="ECO:0000313" key="3">
    <source>
        <dbReference type="Proteomes" id="UP000728185"/>
    </source>
</evidence>
<protein>
    <recommendedName>
        <fullName evidence="1">VPS13-like middle region domain-containing protein</fullName>
    </recommendedName>
</protein>
<dbReference type="OrthoDB" id="6284309at2759"/>
<organism evidence="2 3">
    <name type="scientific">Fasciolopsis buskii</name>
    <dbReference type="NCBI Taxonomy" id="27845"/>
    <lineage>
        <taxon>Eukaryota</taxon>
        <taxon>Metazoa</taxon>
        <taxon>Spiralia</taxon>
        <taxon>Lophotrochozoa</taxon>
        <taxon>Platyhelminthes</taxon>
        <taxon>Trematoda</taxon>
        <taxon>Digenea</taxon>
        <taxon>Plagiorchiida</taxon>
        <taxon>Echinostomata</taxon>
        <taxon>Echinostomatoidea</taxon>
        <taxon>Fasciolidae</taxon>
        <taxon>Fasciolopsis</taxon>
    </lineage>
</organism>
<sequence length="222" mass="24920">MTVLSAHVHGLRLDVRTTYSTVEVSAILSEISVKDLIESTNYRKILWVDPAESIVALQLTHFIQGTEVPDNQYDPDKVDMAVSLQLGKIHLIFLYHFMTRIVNFTNAFQTATEAVFNKVHALSDAAIREVHKTISRPPKFRLGLNIAAEAPVVYIPQHSFSTKALMIDFGCVLFNNRFELATEANRPSDVVGTIPEPGIMLEHTEIRLENLRLSRLVVGIIL</sequence>
<reference evidence="2" key="1">
    <citation type="submission" date="2019-05" db="EMBL/GenBank/DDBJ databases">
        <title>Annotation for the trematode Fasciolopsis buski.</title>
        <authorList>
            <person name="Choi Y.-J."/>
        </authorList>
    </citation>
    <scope>NUCLEOTIDE SEQUENCE</scope>
    <source>
        <strain evidence="2">HT</strain>
        <tissue evidence="2">Whole worm</tissue>
    </source>
</reference>
<dbReference type="Pfam" id="PF25033">
    <property type="entry name" value="VPS13_M"/>
    <property type="match status" value="1"/>
</dbReference>
<dbReference type="AlphaFoldDB" id="A0A8E0RZ06"/>
<dbReference type="Proteomes" id="UP000728185">
    <property type="component" value="Unassembled WGS sequence"/>
</dbReference>
<proteinExistence type="predicted"/>
<gene>
    <name evidence="2" type="ORF">FBUS_08859</name>
</gene>
<keyword evidence="3" id="KW-1185">Reference proteome</keyword>
<evidence type="ECO:0000259" key="1">
    <source>
        <dbReference type="Pfam" id="PF25033"/>
    </source>
</evidence>
<feature type="domain" description="VPS13-like middle region" evidence="1">
    <location>
        <begin position="8"/>
        <end position="212"/>
    </location>
</feature>